<proteinExistence type="predicted"/>
<dbReference type="STRING" id="512399.A8709_17410"/>
<keyword evidence="1" id="KW-0697">Rotamase</keyword>
<dbReference type="InterPro" id="IPR027304">
    <property type="entry name" value="Trigger_fact/SurA_dom_sf"/>
</dbReference>
<dbReference type="Pfam" id="PF13616">
    <property type="entry name" value="Rotamase_3"/>
    <property type="match status" value="1"/>
</dbReference>
<evidence type="ECO:0000313" key="4">
    <source>
        <dbReference type="EMBL" id="OCT13391.1"/>
    </source>
</evidence>
<dbReference type="InterPro" id="IPR046357">
    <property type="entry name" value="PPIase_dom_sf"/>
</dbReference>
<dbReference type="PANTHER" id="PTHR47245:SF2">
    <property type="entry name" value="PEPTIDYL-PROLYL CIS-TRANS ISOMERASE HP_0175-RELATED"/>
    <property type="match status" value="1"/>
</dbReference>
<gene>
    <name evidence="4" type="ORF">A8709_17410</name>
</gene>
<dbReference type="RefSeq" id="WP_065853454.1">
    <property type="nucleotide sequence ID" value="NZ_LYPC01000022.1"/>
</dbReference>
<dbReference type="Proteomes" id="UP000093309">
    <property type="component" value="Unassembled WGS sequence"/>
</dbReference>
<name>A0A1C0ZZC9_9BACL</name>
<protein>
    <recommendedName>
        <fullName evidence="3">PpiC domain-containing protein</fullName>
    </recommendedName>
</protein>
<dbReference type="PANTHER" id="PTHR47245">
    <property type="entry name" value="PEPTIDYLPROLYL ISOMERASE"/>
    <property type="match status" value="1"/>
</dbReference>
<keyword evidence="5" id="KW-1185">Reference proteome</keyword>
<keyword evidence="2" id="KW-0175">Coiled coil</keyword>
<dbReference type="Gene3D" id="3.10.50.40">
    <property type="match status" value="1"/>
</dbReference>
<sequence length="354" mass="40318">MKRRLVFAIVVASVLIVLAVPAFYFKIAKASSDSYLATVDGEGITKAEFMVFFKTQKDKLLSEKNILDEKAQSNFWKSKMDGIATEEVVKRNTLNKLKELKIQLQKAKEHDLILDANDLQNAKSEMDDTEASLSASKNKDEIKQAFQKHYGVTSEQYENVYKEVLLAKKYINLVMSSMQISDEEIQNYYAEHKDSIDRFTAREILIATVDPQTNEPLSGDKLTQASQKALEIFSKAKNGDDLEKLAVQNSDEPAVSQSKGLYTFSIVDENRTQMEDWVLKAKIGDMGIVNDQYGYVIIRLEKRTTFSDEKEDTKEIIRENKYEDMLHSWSQDPVKDVVIQDQKIFDAISVSSVS</sequence>
<reference evidence="5" key="1">
    <citation type="submission" date="2016-05" db="EMBL/GenBank/DDBJ databases">
        <title>Paenibacillus oryzae. sp. nov., isolated from the rice root.</title>
        <authorList>
            <person name="Zhang J."/>
            <person name="Zhang X."/>
        </authorList>
    </citation>
    <scope>NUCLEOTIDE SEQUENCE [LARGE SCALE GENOMIC DNA]</scope>
    <source>
        <strain evidence="5">KCTC13222</strain>
    </source>
</reference>
<keyword evidence="1" id="KW-0413">Isomerase</keyword>
<organism evidence="4 5">
    <name type="scientific">Paenibacillus pectinilyticus</name>
    <dbReference type="NCBI Taxonomy" id="512399"/>
    <lineage>
        <taxon>Bacteria</taxon>
        <taxon>Bacillati</taxon>
        <taxon>Bacillota</taxon>
        <taxon>Bacilli</taxon>
        <taxon>Bacillales</taxon>
        <taxon>Paenibacillaceae</taxon>
        <taxon>Paenibacillus</taxon>
    </lineage>
</organism>
<dbReference type="PROSITE" id="PS50198">
    <property type="entry name" value="PPIC_PPIASE_2"/>
    <property type="match status" value="1"/>
</dbReference>
<dbReference type="InterPro" id="IPR050245">
    <property type="entry name" value="PrsA_foldase"/>
</dbReference>
<evidence type="ECO:0000256" key="2">
    <source>
        <dbReference type="SAM" id="Coils"/>
    </source>
</evidence>
<dbReference type="SUPFAM" id="SSF54534">
    <property type="entry name" value="FKBP-like"/>
    <property type="match status" value="1"/>
</dbReference>
<dbReference type="SUPFAM" id="SSF109998">
    <property type="entry name" value="Triger factor/SurA peptide-binding domain-like"/>
    <property type="match status" value="1"/>
</dbReference>
<dbReference type="GO" id="GO:0003755">
    <property type="term" value="F:peptidyl-prolyl cis-trans isomerase activity"/>
    <property type="evidence" value="ECO:0007669"/>
    <property type="project" value="UniProtKB-KW"/>
</dbReference>
<comment type="caution">
    <text evidence="4">The sequence shown here is derived from an EMBL/GenBank/DDBJ whole genome shotgun (WGS) entry which is preliminary data.</text>
</comment>
<dbReference type="InterPro" id="IPR000297">
    <property type="entry name" value="PPIase_PpiC"/>
</dbReference>
<dbReference type="AlphaFoldDB" id="A0A1C0ZZC9"/>
<accession>A0A1C0ZZC9</accession>
<dbReference type="OrthoDB" id="14196at2"/>
<evidence type="ECO:0000313" key="5">
    <source>
        <dbReference type="Proteomes" id="UP000093309"/>
    </source>
</evidence>
<evidence type="ECO:0000256" key="1">
    <source>
        <dbReference type="PROSITE-ProRule" id="PRU00278"/>
    </source>
</evidence>
<dbReference type="EMBL" id="LYPC01000022">
    <property type="protein sequence ID" value="OCT13391.1"/>
    <property type="molecule type" value="Genomic_DNA"/>
</dbReference>
<feature type="coiled-coil region" evidence="2">
    <location>
        <begin position="90"/>
        <end position="139"/>
    </location>
</feature>
<evidence type="ECO:0000259" key="3">
    <source>
        <dbReference type="PROSITE" id="PS50198"/>
    </source>
</evidence>
<feature type="domain" description="PpiC" evidence="3">
    <location>
        <begin position="196"/>
        <end position="302"/>
    </location>
</feature>